<feature type="signal peptide" evidence="1">
    <location>
        <begin position="1"/>
        <end position="27"/>
    </location>
</feature>
<dbReference type="EMBL" id="CP109546">
    <property type="protein sequence ID" value="WTZ10630.1"/>
    <property type="molecule type" value="Genomic_DNA"/>
</dbReference>
<dbReference type="AlphaFoldDB" id="A0AAU3I623"/>
<proteinExistence type="predicted"/>
<name>A0AAU3I623_9ACTN</name>
<evidence type="ECO:0000313" key="2">
    <source>
        <dbReference type="EMBL" id="WTZ10630.1"/>
    </source>
</evidence>
<organism evidence="2">
    <name type="scientific">Streptomyces sp. NBC_01393</name>
    <dbReference type="NCBI Taxonomy" id="2903851"/>
    <lineage>
        <taxon>Bacteria</taxon>
        <taxon>Bacillati</taxon>
        <taxon>Actinomycetota</taxon>
        <taxon>Actinomycetes</taxon>
        <taxon>Kitasatosporales</taxon>
        <taxon>Streptomycetaceae</taxon>
        <taxon>Streptomyces</taxon>
    </lineage>
</organism>
<keyword evidence="1" id="KW-0732">Signal</keyword>
<feature type="chain" id="PRO_5043670801" evidence="1">
    <location>
        <begin position="28"/>
        <end position="544"/>
    </location>
</feature>
<sequence length="544" mass="58195">MRKTSLALACASVAAGLLLGPVPAAHAAVAPVLHGVGSGYHPGDGLVWMSASSDTAITSITAHLYAPGSAADAPEITQVSDFVPDSSTGFANTWRSTTPLRLADLGTYRVVVDLTDADGDTTSTQDTYQYELEANLTDLRATPQNPDYGHPDVTVTGGFTVTDPRTGDTTPAANTRVDLELSNDPDATTRTGADGRFTYTYRVTDRSYDSVNAWLWPDEPSYQSRANESVEVRAVQSDTRVTLDAADLDVKAGQAAKVSGTAEVHVDGAWKPLAGATVDEIWSDEFGRVASRPVTGADGRFSGQLTLPKSGTVEVQVRAGTLLKTSELRTVKVHVAQKTSITNFTASLDKYAQLTAKGLLNTGRSRPAGVDNKVDLQYSADGKTGWKTMKTVTPGSFEPGVGATFKGTFTTSYKGYYRAHFKATRDFQESYSSVVHVTRTPTRITDGNASPEPVRKGRTITYKGKLQHYASGVWKAYAGQTVKILFKPKGSSSWYDMGNATTRTDGTFGKGFTASKDGTWVAVLLYPNSTHLVSSGREDYVDVT</sequence>
<evidence type="ECO:0000256" key="1">
    <source>
        <dbReference type="SAM" id="SignalP"/>
    </source>
</evidence>
<reference evidence="2" key="1">
    <citation type="submission" date="2022-10" db="EMBL/GenBank/DDBJ databases">
        <title>The complete genomes of actinobacterial strains from the NBC collection.</title>
        <authorList>
            <person name="Joergensen T.S."/>
            <person name="Alvarez Arevalo M."/>
            <person name="Sterndorff E.B."/>
            <person name="Faurdal D."/>
            <person name="Vuksanovic O."/>
            <person name="Mourched A.-S."/>
            <person name="Charusanti P."/>
            <person name="Shaw S."/>
            <person name="Blin K."/>
            <person name="Weber T."/>
        </authorList>
    </citation>
    <scope>NUCLEOTIDE SEQUENCE</scope>
    <source>
        <strain evidence="2">NBC_01393</strain>
    </source>
</reference>
<accession>A0AAU3I623</accession>
<gene>
    <name evidence="2" type="ORF">OG699_23205</name>
</gene>
<protein>
    <submittedName>
        <fullName evidence="2">Uncharacterized protein</fullName>
    </submittedName>
</protein>